<evidence type="ECO:0000313" key="9">
    <source>
        <dbReference type="Proteomes" id="UP000033632"/>
    </source>
</evidence>
<dbReference type="InterPro" id="IPR007341">
    <property type="entry name" value="Transgly_assoc"/>
</dbReference>
<gene>
    <name evidence="8" type="ORF">VE25_18485</name>
</gene>
<comment type="similarity">
    <text evidence="2">Belongs to the UPF0410 family.</text>
</comment>
<evidence type="ECO:0000313" key="8">
    <source>
        <dbReference type="EMBL" id="KKB08505.1"/>
    </source>
</evidence>
<feature type="transmembrane region" description="Helical" evidence="7">
    <location>
        <begin position="63"/>
        <end position="84"/>
    </location>
</feature>
<evidence type="ECO:0000256" key="4">
    <source>
        <dbReference type="ARBA" id="ARBA00022692"/>
    </source>
</evidence>
<comment type="subcellular location">
    <subcellularLocation>
        <location evidence="1">Cell membrane</location>
        <topology evidence="1">Multi-pass membrane protein</topology>
    </subcellularLocation>
</comment>
<dbReference type="Proteomes" id="UP000033632">
    <property type="component" value="Unassembled WGS sequence"/>
</dbReference>
<dbReference type="STRING" id="443610.VE25_18485"/>
<dbReference type="RefSeq" id="WP_046110137.1">
    <property type="nucleotide sequence ID" value="NZ_JZEX01000157.1"/>
</dbReference>
<dbReference type="EMBL" id="JZEX01000157">
    <property type="protein sequence ID" value="KKB08505.1"/>
    <property type="molecule type" value="Genomic_DNA"/>
</dbReference>
<keyword evidence="9" id="KW-1185">Reference proteome</keyword>
<feature type="transmembrane region" description="Helical" evidence="7">
    <location>
        <begin position="7"/>
        <end position="26"/>
    </location>
</feature>
<evidence type="ECO:0000256" key="1">
    <source>
        <dbReference type="ARBA" id="ARBA00004651"/>
    </source>
</evidence>
<dbReference type="PANTHER" id="PTHR33884">
    <property type="entry name" value="UPF0410 PROTEIN YMGE"/>
    <property type="match status" value="1"/>
</dbReference>
<protein>
    <submittedName>
        <fullName evidence="8">Membrane protein</fullName>
    </submittedName>
</protein>
<keyword evidence="6 7" id="KW-0472">Membrane</keyword>
<evidence type="ECO:0000256" key="6">
    <source>
        <dbReference type="ARBA" id="ARBA00023136"/>
    </source>
</evidence>
<feature type="transmembrane region" description="Helical" evidence="7">
    <location>
        <begin position="32"/>
        <end position="51"/>
    </location>
</feature>
<dbReference type="Pfam" id="PF04226">
    <property type="entry name" value="Transgly_assoc"/>
    <property type="match status" value="1"/>
</dbReference>
<evidence type="ECO:0000256" key="5">
    <source>
        <dbReference type="ARBA" id="ARBA00022989"/>
    </source>
</evidence>
<keyword evidence="5 7" id="KW-1133">Transmembrane helix</keyword>
<keyword evidence="4 7" id="KW-0812">Transmembrane</keyword>
<dbReference type="GO" id="GO:0005886">
    <property type="term" value="C:plasma membrane"/>
    <property type="evidence" value="ECO:0007669"/>
    <property type="project" value="UniProtKB-SubCell"/>
</dbReference>
<dbReference type="PATRIC" id="fig|443610.3.peg.2004"/>
<comment type="caution">
    <text evidence="8">The sequence shown here is derived from an EMBL/GenBank/DDBJ whole genome shotgun (WGS) entry which is preliminary data.</text>
</comment>
<dbReference type="PANTHER" id="PTHR33884:SF3">
    <property type="entry name" value="UPF0410 PROTEIN YMGE"/>
    <property type="match status" value="1"/>
</dbReference>
<dbReference type="AlphaFoldDB" id="A0A0F5FIV3"/>
<evidence type="ECO:0000256" key="2">
    <source>
        <dbReference type="ARBA" id="ARBA00011006"/>
    </source>
</evidence>
<sequence>MGNDNTRAILVFLAIGLVAGFLASLVVGGGGLITYLVSGIIGSFVGGYLFSALNINLGIRNDFVRQIITSTVGAIIVVIIARLIA</sequence>
<dbReference type="OrthoDB" id="5296069at2"/>
<keyword evidence="3" id="KW-1003">Cell membrane</keyword>
<organism evidence="8 9">
    <name type="scientific">Devosia geojensis</name>
    <dbReference type="NCBI Taxonomy" id="443610"/>
    <lineage>
        <taxon>Bacteria</taxon>
        <taxon>Pseudomonadati</taxon>
        <taxon>Pseudomonadota</taxon>
        <taxon>Alphaproteobacteria</taxon>
        <taxon>Hyphomicrobiales</taxon>
        <taxon>Devosiaceae</taxon>
        <taxon>Devosia</taxon>
    </lineage>
</organism>
<reference evidence="8 9" key="1">
    <citation type="submission" date="2015-03" db="EMBL/GenBank/DDBJ databases">
        <authorList>
            <person name="Hassan Y.I."/>
            <person name="Lepp D."/>
            <person name="Li X.-Z."/>
            <person name="Zhou T."/>
        </authorList>
    </citation>
    <scope>NUCLEOTIDE SEQUENCE [LARGE SCALE GENOMIC DNA]</scope>
    <source>
        <strain evidence="8 9">BD-c194</strain>
    </source>
</reference>
<name>A0A0F5FIV3_9HYPH</name>
<proteinExistence type="inferred from homology"/>
<evidence type="ECO:0000256" key="3">
    <source>
        <dbReference type="ARBA" id="ARBA00022475"/>
    </source>
</evidence>
<evidence type="ECO:0000256" key="7">
    <source>
        <dbReference type="SAM" id="Phobius"/>
    </source>
</evidence>
<accession>A0A0F5FIV3</accession>